<dbReference type="RefSeq" id="WP_045457837.1">
    <property type="nucleotide sequence ID" value="NZ_BBLT01000001.1"/>
</dbReference>
<comment type="caution">
    <text evidence="1">The sequence shown here is derived from an EMBL/GenBank/DDBJ whole genome shotgun (WGS) entry which is preliminary data.</text>
</comment>
<dbReference type="Proteomes" id="UP000030185">
    <property type="component" value="Unassembled WGS sequence"/>
</dbReference>
<sequence>MLEKKGKIFVGTSGWHYKHWIGKFYPEKMASKDLLAYYDSFFETLELNNSFYKLPTSEQFSVWYNNTPKGFLFSIKASRYITHIKRLNMPTEGIKKLIDSISALEEKLGPILFQLPPNMKLNIERLEEFISYLPSGFRYTFEFRHPSWYNEEVYELLKKNNCAFCIYELNHHMSPVITTADFVYIRLHGPEEKYSGDYSKKQLNEWAESCKNWLADGKDVFIYFDNDQNAYAPFNALYLKERLQKGKKKHVKPNYSDA</sequence>
<dbReference type="PANTHER" id="PTHR30348">
    <property type="entry name" value="UNCHARACTERIZED PROTEIN YECE"/>
    <property type="match status" value="1"/>
</dbReference>
<dbReference type="InterPro" id="IPR002763">
    <property type="entry name" value="DUF72"/>
</dbReference>
<dbReference type="eggNOG" id="COG1801">
    <property type="taxonomic scope" value="Bacteria"/>
</dbReference>
<name>A0A098L8U2_9BACT</name>
<keyword evidence="2" id="KW-1185">Reference proteome</keyword>
<dbReference type="InterPro" id="IPR036520">
    <property type="entry name" value="UPF0759_sf"/>
</dbReference>
<dbReference type="Gene3D" id="3.20.20.410">
    <property type="entry name" value="Protein of unknown function UPF0759"/>
    <property type="match status" value="1"/>
</dbReference>
<reference evidence="1 2" key="1">
    <citation type="submission" date="2014-09" db="EMBL/GenBank/DDBJ databases">
        <title>Sporocytophaga myxococcoides PG-01 genome sequencing.</title>
        <authorList>
            <person name="Liu L."/>
            <person name="Gao P.J."/>
            <person name="Chen G.J."/>
            <person name="Wang L.S."/>
        </authorList>
    </citation>
    <scope>NUCLEOTIDE SEQUENCE [LARGE SCALE GENOMIC DNA]</scope>
    <source>
        <strain evidence="1 2">PG-01</strain>
    </source>
</reference>
<dbReference type="PANTHER" id="PTHR30348:SF4">
    <property type="entry name" value="DUF72 DOMAIN-CONTAINING PROTEIN"/>
    <property type="match status" value="1"/>
</dbReference>
<gene>
    <name evidence="1" type="ORF">MYP_471</name>
</gene>
<proteinExistence type="predicted"/>
<organism evidence="1 2">
    <name type="scientific">Sporocytophaga myxococcoides</name>
    <dbReference type="NCBI Taxonomy" id="153721"/>
    <lineage>
        <taxon>Bacteria</taxon>
        <taxon>Pseudomonadati</taxon>
        <taxon>Bacteroidota</taxon>
        <taxon>Cytophagia</taxon>
        <taxon>Cytophagales</taxon>
        <taxon>Cytophagaceae</taxon>
        <taxon>Sporocytophaga</taxon>
    </lineage>
</organism>
<evidence type="ECO:0000313" key="1">
    <source>
        <dbReference type="EMBL" id="GAL83245.1"/>
    </source>
</evidence>
<dbReference type="OrthoDB" id="9780310at2"/>
<protein>
    <recommendedName>
        <fullName evidence="3">DUF72 domain-containing protein</fullName>
    </recommendedName>
</protein>
<dbReference type="EMBL" id="BBLT01000001">
    <property type="protein sequence ID" value="GAL83245.1"/>
    <property type="molecule type" value="Genomic_DNA"/>
</dbReference>
<accession>A0A098L8U2</accession>
<evidence type="ECO:0000313" key="2">
    <source>
        <dbReference type="Proteomes" id="UP000030185"/>
    </source>
</evidence>
<dbReference type="Pfam" id="PF01904">
    <property type="entry name" value="DUF72"/>
    <property type="match status" value="1"/>
</dbReference>
<dbReference type="AlphaFoldDB" id="A0A098L8U2"/>
<dbReference type="STRING" id="153721.MYP_471"/>
<evidence type="ECO:0008006" key="3">
    <source>
        <dbReference type="Google" id="ProtNLM"/>
    </source>
</evidence>
<dbReference type="SUPFAM" id="SSF117396">
    <property type="entry name" value="TM1631-like"/>
    <property type="match status" value="1"/>
</dbReference>